<dbReference type="Proteomes" id="UP001279734">
    <property type="component" value="Unassembled WGS sequence"/>
</dbReference>
<dbReference type="PANTHER" id="PTHR47003">
    <property type="entry name" value="OS01G0970900 PROTEIN"/>
    <property type="match status" value="1"/>
</dbReference>
<dbReference type="AlphaFoldDB" id="A0AAD3TKC0"/>
<reference evidence="1" key="1">
    <citation type="submission" date="2023-05" db="EMBL/GenBank/DDBJ databases">
        <title>Nepenthes gracilis genome sequencing.</title>
        <authorList>
            <person name="Fukushima K."/>
        </authorList>
    </citation>
    <scope>NUCLEOTIDE SEQUENCE</scope>
    <source>
        <strain evidence="1">SING2019-196</strain>
    </source>
</reference>
<sequence>MNAANSLSFLLGLNSIFSTGRPRAHWLCNQVIQFSNFFQPPSASFPEQLHIYNLFNTHQKLFFSSKPMPMVKLRLPSDWSKHIQKEIEKLNPNLAHEISIFILRKLDRDPQKALDFFNWVCGRKGFQPSSLLYSSLLRILVGKDWMKQFWVTIREMNEKGLYIGEETYLTILGLLKKERMASDVAALTHFYNRMIQENAMNDAVRNAVEVILGATLESGT</sequence>
<comment type="caution">
    <text evidence="1">The sequence shown here is derived from an EMBL/GenBank/DDBJ whole genome shotgun (WGS) entry which is preliminary data.</text>
</comment>
<gene>
    <name evidence="1" type="ORF">Nepgr_033286</name>
</gene>
<keyword evidence="2" id="KW-1185">Reference proteome</keyword>
<dbReference type="Gene3D" id="1.25.40.10">
    <property type="entry name" value="Tetratricopeptide repeat domain"/>
    <property type="match status" value="1"/>
</dbReference>
<dbReference type="GO" id="GO:0008380">
    <property type="term" value="P:RNA splicing"/>
    <property type="evidence" value="ECO:0007669"/>
    <property type="project" value="InterPro"/>
</dbReference>
<evidence type="ECO:0000313" key="1">
    <source>
        <dbReference type="EMBL" id="GMH31443.1"/>
    </source>
</evidence>
<proteinExistence type="predicted"/>
<dbReference type="PANTHER" id="PTHR47003:SF2">
    <property type="entry name" value="OS01G0970900 PROTEIN"/>
    <property type="match status" value="1"/>
</dbReference>
<accession>A0AAD3TKC0</accession>
<protein>
    <recommendedName>
        <fullName evidence="3">Pentatricopeptide repeat-containing protein</fullName>
    </recommendedName>
</protein>
<dbReference type="InterPro" id="IPR011990">
    <property type="entry name" value="TPR-like_helical_dom_sf"/>
</dbReference>
<organism evidence="1 2">
    <name type="scientific">Nepenthes gracilis</name>
    <name type="common">Slender pitcher plant</name>
    <dbReference type="NCBI Taxonomy" id="150966"/>
    <lineage>
        <taxon>Eukaryota</taxon>
        <taxon>Viridiplantae</taxon>
        <taxon>Streptophyta</taxon>
        <taxon>Embryophyta</taxon>
        <taxon>Tracheophyta</taxon>
        <taxon>Spermatophyta</taxon>
        <taxon>Magnoliopsida</taxon>
        <taxon>eudicotyledons</taxon>
        <taxon>Gunneridae</taxon>
        <taxon>Pentapetalae</taxon>
        <taxon>Caryophyllales</taxon>
        <taxon>Nepenthaceae</taxon>
        <taxon>Nepenthes</taxon>
    </lineage>
</organism>
<name>A0AAD3TKC0_NEPGR</name>
<evidence type="ECO:0008006" key="3">
    <source>
        <dbReference type="Google" id="ProtNLM"/>
    </source>
</evidence>
<evidence type="ECO:0000313" key="2">
    <source>
        <dbReference type="Proteomes" id="UP001279734"/>
    </source>
</evidence>
<dbReference type="EMBL" id="BSYO01000040">
    <property type="protein sequence ID" value="GMH31443.1"/>
    <property type="molecule type" value="Genomic_DNA"/>
</dbReference>
<dbReference type="InterPro" id="IPR044578">
    <property type="entry name" value="BIR6-like"/>
</dbReference>